<evidence type="ECO:0000259" key="3">
    <source>
        <dbReference type="SMART" id="SM00849"/>
    </source>
</evidence>
<evidence type="ECO:0000256" key="1">
    <source>
        <dbReference type="ARBA" id="ARBA00022801"/>
    </source>
</evidence>
<dbReference type="InterPro" id="IPR036866">
    <property type="entry name" value="RibonucZ/Hydroxyglut_hydro"/>
</dbReference>
<dbReference type="Pfam" id="PF13483">
    <property type="entry name" value="Lactamase_B_3"/>
    <property type="match status" value="1"/>
</dbReference>
<reference evidence="4" key="1">
    <citation type="journal article" date="2015" name="Proc. Natl. Acad. Sci. U.S.A.">
        <title>Bacterial clade with the ribosomal RNA operon on a small plasmid rather than the chromosome.</title>
        <authorList>
            <person name="Anda M."/>
            <person name="Ohtsubo Y."/>
            <person name="Okubo T."/>
            <person name="Sugawara M."/>
            <person name="Nagata Y."/>
            <person name="Tsuda M."/>
            <person name="Minamisawa K."/>
            <person name="Mitsui H."/>
        </authorList>
    </citation>
    <scope>NUCLEOTIDE SEQUENCE</scope>
    <source>
        <strain evidence="4">JCM 14755</strain>
    </source>
</reference>
<name>A0A0N7KY71_9HYPH</name>
<protein>
    <recommendedName>
        <fullName evidence="2">UPF0173 metal-dependent hydrolase</fullName>
    </recommendedName>
</protein>
<dbReference type="SUPFAM" id="SSF56281">
    <property type="entry name" value="Metallo-hydrolase/oxidoreductase"/>
    <property type="match status" value="1"/>
</dbReference>
<dbReference type="PANTHER" id="PTHR43546:SF3">
    <property type="entry name" value="UPF0173 METAL-DEPENDENT HYDROLASE MJ1163"/>
    <property type="match status" value="1"/>
</dbReference>
<dbReference type="InterPro" id="IPR022877">
    <property type="entry name" value="UPF0173"/>
</dbReference>
<dbReference type="SMART" id="SM00849">
    <property type="entry name" value="Lactamase_B"/>
    <property type="match status" value="1"/>
</dbReference>
<dbReference type="HAMAP" id="MF_00457">
    <property type="entry name" value="UPF0173"/>
    <property type="match status" value="1"/>
</dbReference>
<keyword evidence="1 2" id="KW-0378">Hydrolase</keyword>
<comment type="similarity">
    <text evidence="2">Belongs to the UPF0173 family.</text>
</comment>
<dbReference type="CDD" id="cd06262">
    <property type="entry name" value="metallo-hydrolase-like_MBL-fold"/>
    <property type="match status" value="1"/>
</dbReference>
<dbReference type="Gene3D" id="3.60.15.10">
    <property type="entry name" value="Ribonuclease Z/Hydroxyacylglutathione hydrolase-like"/>
    <property type="match status" value="1"/>
</dbReference>
<dbReference type="EMBL" id="LC066377">
    <property type="protein sequence ID" value="BAT28905.1"/>
    <property type="molecule type" value="Genomic_DNA"/>
</dbReference>
<feature type="domain" description="Metallo-beta-lactamase" evidence="3">
    <location>
        <begin position="7"/>
        <end position="171"/>
    </location>
</feature>
<evidence type="ECO:0000313" key="4">
    <source>
        <dbReference type="EMBL" id="BAT28905.1"/>
    </source>
</evidence>
<dbReference type="PANTHER" id="PTHR43546">
    <property type="entry name" value="UPF0173 METAL-DEPENDENT HYDROLASE MJ1163-RELATED"/>
    <property type="match status" value="1"/>
</dbReference>
<organism evidence="4">
    <name type="scientific">Aureimonas frigidaquae</name>
    <dbReference type="NCBI Taxonomy" id="424757"/>
    <lineage>
        <taxon>Bacteria</taxon>
        <taxon>Pseudomonadati</taxon>
        <taxon>Pseudomonadota</taxon>
        <taxon>Alphaproteobacteria</taxon>
        <taxon>Hyphomicrobiales</taxon>
        <taxon>Aurantimonadaceae</taxon>
        <taxon>Aureimonas</taxon>
    </lineage>
</organism>
<sequence length="233" mass="25126">MKMTYYGHSAFRIECDGATILIDPFLSGNKHFSGSIEEVADGVTHIALTHGHDDHVGDTVELARLSGAQVIANFELANWLAGQGVADVAPGNTGGTIRFDTFSVTFTQAFHSSGHVGADGSVTYLGMPNGLVFHFADGPSVYHMGDTDMFGDMALIQELHHPQIGLVPVGDRFTMGAAVAALACRRYFTFRTIIPIHWGTFPPLDASPERFIEAMEEDRAQVLRPTIGTAFSV</sequence>
<accession>A0A0N7KY71</accession>
<evidence type="ECO:0000256" key="2">
    <source>
        <dbReference type="HAMAP-Rule" id="MF_00457"/>
    </source>
</evidence>
<dbReference type="GO" id="GO:0016787">
    <property type="term" value="F:hydrolase activity"/>
    <property type="evidence" value="ECO:0007669"/>
    <property type="project" value="UniProtKB-UniRule"/>
</dbReference>
<dbReference type="InterPro" id="IPR050114">
    <property type="entry name" value="UPF0173_UPF0282_UlaG_hydrolase"/>
</dbReference>
<dbReference type="OrthoDB" id="9789133at2"/>
<proteinExistence type="inferred from homology"/>
<dbReference type="NCBIfam" id="NF001911">
    <property type="entry name" value="PRK00685.1"/>
    <property type="match status" value="1"/>
</dbReference>
<dbReference type="InterPro" id="IPR001279">
    <property type="entry name" value="Metallo-B-lactamas"/>
</dbReference>
<dbReference type="RefSeq" id="WP_062229228.1">
    <property type="nucleotide sequence ID" value="NZ_BBWR01000018.1"/>
</dbReference>
<dbReference type="AlphaFoldDB" id="A0A0N7KY71"/>